<proteinExistence type="inferred from homology"/>
<gene>
    <name evidence="8" type="ordered locus">Acid_1398</name>
</gene>
<dbReference type="FunFam" id="3.20.20.80:FF:000052">
    <property type="entry name" value="Putative alpha-L-fucosidase 1"/>
    <property type="match status" value="1"/>
</dbReference>
<dbReference type="STRING" id="234267.Acid_1398"/>
<dbReference type="CAZy" id="GH29">
    <property type="family name" value="Glycoside Hydrolase Family 29"/>
</dbReference>
<dbReference type="SUPFAM" id="SSF49785">
    <property type="entry name" value="Galactose-binding domain-like"/>
    <property type="match status" value="1"/>
</dbReference>
<evidence type="ECO:0000256" key="4">
    <source>
        <dbReference type="ARBA" id="ARBA00022801"/>
    </source>
</evidence>
<evidence type="ECO:0000256" key="3">
    <source>
        <dbReference type="ARBA" id="ARBA00022729"/>
    </source>
</evidence>
<dbReference type="InterPro" id="IPR017853">
    <property type="entry name" value="GH"/>
</dbReference>
<feature type="signal peptide" evidence="6">
    <location>
        <begin position="1"/>
        <end position="16"/>
    </location>
</feature>
<keyword evidence="3 6" id="KW-0732">Signal</keyword>
<dbReference type="Gene3D" id="2.60.120.260">
    <property type="entry name" value="Galactose-binding domain-like"/>
    <property type="match status" value="1"/>
</dbReference>
<dbReference type="InterPro" id="IPR008979">
    <property type="entry name" value="Galactose-bd-like_sf"/>
</dbReference>
<dbReference type="eggNOG" id="COG3669">
    <property type="taxonomic scope" value="Bacteria"/>
</dbReference>
<dbReference type="PROSITE" id="PS50022">
    <property type="entry name" value="FA58C_3"/>
    <property type="match status" value="1"/>
</dbReference>
<dbReference type="GO" id="GO:0005764">
    <property type="term" value="C:lysosome"/>
    <property type="evidence" value="ECO:0007669"/>
    <property type="project" value="TreeGrafter"/>
</dbReference>
<dbReference type="GO" id="GO:0016139">
    <property type="term" value="P:glycoside catabolic process"/>
    <property type="evidence" value="ECO:0007669"/>
    <property type="project" value="TreeGrafter"/>
</dbReference>
<dbReference type="AlphaFoldDB" id="Q029A0"/>
<comment type="similarity">
    <text evidence="1">Belongs to the glycosyl hydrolase 29 family.</text>
</comment>
<dbReference type="PANTHER" id="PTHR10030">
    <property type="entry name" value="ALPHA-L-FUCOSIDASE"/>
    <property type="match status" value="1"/>
</dbReference>
<dbReference type="GO" id="GO:0006004">
    <property type="term" value="P:fucose metabolic process"/>
    <property type="evidence" value="ECO:0007669"/>
    <property type="project" value="TreeGrafter"/>
</dbReference>
<sequence precursor="true">MITRRTLLAGFPAVLAAARTTAPPSPYGAIPSARQQAWHELEFTGFLHFTVNTFTDKEWGYGDEEPDIFNPARFDADVLVGALADAGMRGVILTCKHHDGFCLWPTRTTDHSVAQSRWRGGRGDVVREISQAAARRKMKFGVYLSPWDRNSAQYGTPEYIKLYRAQLSELLTGYGPIFEVWHDGANGGDGYYGGAKEKRTIDKNTYYDWPRTWEMIRAMQPEAVVFSDVGPDVRWVGNERGVAGDPCWVAFDPVGEDGGAASPGNVRTKESGMGHRHGSKWLPAECDVSIRPGWFWHEAENARVKKASQLVNLYYESVGRGATLLLNVPPNRDGLISSEDVASLKGLGGYLSGTFAQNLAARAKTDATHVRGNDKQYGPAQLLNGKPETFWATDDGVTSADVTFDLGRPVKFQVIRLREAIRFGQRVDAFTVERWQSDSWEQVASSTSIGPRRLIRLDAPIIATRLRLRVTQASASPALSEFAVFAEANLG</sequence>
<reference evidence="8" key="1">
    <citation type="submission" date="2006-10" db="EMBL/GenBank/DDBJ databases">
        <title>Complete sequence of Solibacter usitatus Ellin6076.</title>
        <authorList>
            <consortium name="US DOE Joint Genome Institute"/>
            <person name="Copeland A."/>
            <person name="Lucas S."/>
            <person name="Lapidus A."/>
            <person name="Barry K."/>
            <person name="Detter J.C."/>
            <person name="Glavina del Rio T."/>
            <person name="Hammon N."/>
            <person name="Israni S."/>
            <person name="Dalin E."/>
            <person name="Tice H."/>
            <person name="Pitluck S."/>
            <person name="Thompson L.S."/>
            <person name="Brettin T."/>
            <person name="Bruce D."/>
            <person name="Han C."/>
            <person name="Tapia R."/>
            <person name="Gilna P."/>
            <person name="Schmutz J."/>
            <person name="Larimer F."/>
            <person name="Land M."/>
            <person name="Hauser L."/>
            <person name="Kyrpides N."/>
            <person name="Mikhailova N."/>
            <person name="Janssen P.H."/>
            <person name="Kuske C.R."/>
            <person name="Richardson P."/>
        </authorList>
    </citation>
    <scope>NUCLEOTIDE SEQUENCE</scope>
    <source>
        <strain evidence="8">Ellin6076</strain>
    </source>
</reference>
<dbReference type="InParanoid" id="Q029A0"/>
<dbReference type="SUPFAM" id="SSF51445">
    <property type="entry name" value="(Trans)glycosidases"/>
    <property type="match status" value="1"/>
</dbReference>
<keyword evidence="4" id="KW-0378">Hydrolase</keyword>
<feature type="domain" description="F5/8 type C" evidence="7">
    <location>
        <begin position="342"/>
        <end position="487"/>
    </location>
</feature>
<organism evidence="8">
    <name type="scientific">Solibacter usitatus (strain Ellin6076)</name>
    <dbReference type="NCBI Taxonomy" id="234267"/>
    <lineage>
        <taxon>Bacteria</taxon>
        <taxon>Pseudomonadati</taxon>
        <taxon>Acidobacteriota</taxon>
        <taxon>Terriglobia</taxon>
        <taxon>Bryobacterales</taxon>
        <taxon>Solibacteraceae</taxon>
        <taxon>Candidatus Solibacter</taxon>
    </lineage>
</organism>
<dbReference type="InterPro" id="IPR000933">
    <property type="entry name" value="Glyco_hydro_29"/>
</dbReference>
<dbReference type="OrthoDB" id="107551at2"/>
<evidence type="ECO:0000256" key="5">
    <source>
        <dbReference type="ARBA" id="ARBA00023295"/>
    </source>
</evidence>
<evidence type="ECO:0000256" key="2">
    <source>
        <dbReference type="ARBA" id="ARBA00012662"/>
    </source>
</evidence>
<dbReference type="SMART" id="SM00812">
    <property type="entry name" value="Alpha_L_fucos"/>
    <property type="match status" value="1"/>
</dbReference>
<dbReference type="Gene3D" id="3.20.20.80">
    <property type="entry name" value="Glycosidases"/>
    <property type="match status" value="1"/>
</dbReference>
<dbReference type="InterPro" id="IPR057739">
    <property type="entry name" value="Glyco_hydro_29_N"/>
</dbReference>
<dbReference type="GO" id="GO:0004560">
    <property type="term" value="F:alpha-L-fucosidase activity"/>
    <property type="evidence" value="ECO:0007669"/>
    <property type="project" value="InterPro"/>
</dbReference>
<dbReference type="EMBL" id="CP000473">
    <property type="protein sequence ID" value="ABJ82391.1"/>
    <property type="molecule type" value="Genomic_DNA"/>
</dbReference>
<dbReference type="Pfam" id="PF01120">
    <property type="entry name" value="Alpha_L_fucos"/>
    <property type="match status" value="1"/>
</dbReference>
<dbReference type="PANTHER" id="PTHR10030:SF37">
    <property type="entry name" value="ALPHA-L-FUCOSIDASE-RELATED"/>
    <property type="match status" value="1"/>
</dbReference>
<evidence type="ECO:0000313" key="8">
    <source>
        <dbReference type="EMBL" id="ABJ82391.1"/>
    </source>
</evidence>
<evidence type="ECO:0000256" key="1">
    <source>
        <dbReference type="ARBA" id="ARBA00007951"/>
    </source>
</evidence>
<protein>
    <recommendedName>
        <fullName evidence="2">alpha-L-fucosidase</fullName>
        <ecNumber evidence="2">3.2.1.51</ecNumber>
    </recommendedName>
</protein>
<dbReference type="InterPro" id="IPR000421">
    <property type="entry name" value="FA58C"/>
</dbReference>
<dbReference type="SMR" id="Q029A0"/>
<dbReference type="Pfam" id="PF00754">
    <property type="entry name" value="F5_F8_type_C"/>
    <property type="match status" value="1"/>
</dbReference>
<accession>Q029A0</accession>
<evidence type="ECO:0000256" key="6">
    <source>
        <dbReference type="SAM" id="SignalP"/>
    </source>
</evidence>
<dbReference type="EC" id="3.2.1.51" evidence="2"/>
<feature type="chain" id="PRO_5004163454" description="alpha-L-fucosidase" evidence="6">
    <location>
        <begin position="17"/>
        <end position="491"/>
    </location>
</feature>
<name>Q029A0_SOLUE</name>
<dbReference type="KEGG" id="sus:Acid_1398"/>
<keyword evidence="5" id="KW-0326">Glycosidase</keyword>
<evidence type="ECO:0000259" key="7">
    <source>
        <dbReference type="PROSITE" id="PS50022"/>
    </source>
</evidence>
<dbReference type="HOGENOM" id="CLU_002934_7_1_0"/>